<dbReference type="EMBL" id="NAJQ01000986">
    <property type="protein sequence ID" value="TKA63105.1"/>
    <property type="molecule type" value="Genomic_DNA"/>
</dbReference>
<evidence type="ECO:0000313" key="2">
    <source>
        <dbReference type="EMBL" id="TKA63105.1"/>
    </source>
</evidence>
<dbReference type="InterPro" id="IPR038883">
    <property type="entry name" value="AN11006-like"/>
</dbReference>
<organism evidence="2 3">
    <name type="scientific">Friedmanniomyces simplex</name>
    <dbReference type="NCBI Taxonomy" id="329884"/>
    <lineage>
        <taxon>Eukaryota</taxon>
        <taxon>Fungi</taxon>
        <taxon>Dikarya</taxon>
        <taxon>Ascomycota</taxon>
        <taxon>Pezizomycotina</taxon>
        <taxon>Dothideomycetes</taxon>
        <taxon>Dothideomycetidae</taxon>
        <taxon>Mycosphaerellales</taxon>
        <taxon>Teratosphaeriaceae</taxon>
        <taxon>Friedmanniomyces</taxon>
    </lineage>
</organism>
<dbReference type="OrthoDB" id="62952at2759"/>
<feature type="region of interest" description="Disordered" evidence="1">
    <location>
        <begin position="80"/>
        <end position="99"/>
    </location>
</feature>
<evidence type="ECO:0000313" key="3">
    <source>
        <dbReference type="Proteomes" id="UP000309340"/>
    </source>
</evidence>
<accession>A0A4U0WNA9</accession>
<feature type="compositionally biased region" description="Basic and acidic residues" evidence="1">
    <location>
        <begin position="80"/>
        <end position="91"/>
    </location>
</feature>
<reference evidence="2 3" key="1">
    <citation type="submission" date="2017-03" db="EMBL/GenBank/DDBJ databases">
        <title>Genomes of endolithic fungi from Antarctica.</title>
        <authorList>
            <person name="Coleine C."/>
            <person name="Masonjones S."/>
            <person name="Stajich J.E."/>
        </authorList>
    </citation>
    <scope>NUCLEOTIDE SEQUENCE [LARGE SCALE GENOMIC DNA]</scope>
    <source>
        <strain evidence="2 3">CCFEE 5184</strain>
    </source>
</reference>
<sequence length="493" mass="54541">MAPKKSDLLTAGTNPWEKKSYPPSPLTTQGKIAKAAAKRDNLQKSVPREAPAARKSAKPCSLPPPAETAALEQVLAARKKAEIEGKGRNDAKPMTTQQKIRAAEAMKKARDPFGVAVQEAAKAKQKEAKEVGGEKGAASAKAKKASKTKPPGMMSVLHTHASSTLRFAKDGIAHRAVMSRRTKKAEKWMRERRERVLANAEMKKLWMDEDVQKALKMGKGKTEKVLGLLKQDVILRRKLVRLVYEGLLPAPGVLELGAVELYGKKATFRFMDLPKELRCEVYKLVVVERKVFVRPDSVTGREQPDLAMVSREVREEVLPIFYAKNTFAIDLTETLGGVRSSRAGYSDGLKIATKWAEAIDSGSSLSFSYIRNWIFDYAGPVFVFSDESRDDHSLMLSVRFTKSQANFRSAAVEVHREASCIMPDFEDHGSCDIKVTPEWVNDLVIGVCDEARAGGVTSELMLGLARVLEPRMEELVKNRCQAMEVVKSIELSA</sequence>
<comment type="caution">
    <text evidence="2">The sequence shown here is derived from an EMBL/GenBank/DDBJ whole genome shotgun (WGS) entry which is preliminary data.</text>
</comment>
<name>A0A4U0WNA9_9PEZI</name>
<dbReference type="PANTHER" id="PTHR42085:SF2">
    <property type="entry name" value="F-BOX DOMAIN-CONTAINING PROTEIN"/>
    <property type="match status" value="1"/>
</dbReference>
<dbReference type="STRING" id="329884.A0A4U0WNA9"/>
<evidence type="ECO:0000256" key="1">
    <source>
        <dbReference type="SAM" id="MobiDB-lite"/>
    </source>
</evidence>
<protein>
    <submittedName>
        <fullName evidence="2">Uncharacterized protein</fullName>
    </submittedName>
</protein>
<dbReference type="AlphaFoldDB" id="A0A4U0WNA9"/>
<feature type="region of interest" description="Disordered" evidence="1">
    <location>
        <begin position="1"/>
        <end position="67"/>
    </location>
</feature>
<dbReference type="PANTHER" id="PTHR42085">
    <property type="entry name" value="F-BOX DOMAIN-CONTAINING PROTEIN"/>
    <property type="match status" value="1"/>
</dbReference>
<keyword evidence="3" id="KW-1185">Reference proteome</keyword>
<dbReference type="Proteomes" id="UP000309340">
    <property type="component" value="Unassembled WGS sequence"/>
</dbReference>
<feature type="region of interest" description="Disordered" evidence="1">
    <location>
        <begin position="126"/>
        <end position="154"/>
    </location>
</feature>
<proteinExistence type="predicted"/>
<gene>
    <name evidence="2" type="ORF">B0A55_10626</name>
</gene>